<dbReference type="Pfam" id="PF03717">
    <property type="entry name" value="PBP_dimer"/>
    <property type="match status" value="1"/>
</dbReference>
<dbReference type="SUPFAM" id="SSF56601">
    <property type="entry name" value="beta-lactamase/transpeptidase-like"/>
    <property type="match status" value="1"/>
</dbReference>
<gene>
    <name evidence="6" type="ORF">ACETWP_02160</name>
</gene>
<dbReference type="EMBL" id="JBHDLJ010000001">
    <property type="protein sequence ID" value="MFB0833380.1"/>
    <property type="molecule type" value="Genomic_DNA"/>
</dbReference>
<evidence type="ECO:0000313" key="7">
    <source>
        <dbReference type="Proteomes" id="UP001575652"/>
    </source>
</evidence>
<protein>
    <submittedName>
        <fullName evidence="6">Peptidoglycan D,D-transpeptidase FtsI family protein</fullName>
    </submittedName>
</protein>
<dbReference type="PANTHER" id="PTHR30627">
    <property type="entry name" value="PEPTIDOGLYCAN D,D-TRANSPEPTIDASE"/>
    <property type="match status" value="1"/>
</dbReference>
<dbReference type="PANTHER" id="PTHR30627:SF1">
    <property type="entry name" value="PEPTIDOGLYCAN D,D-TRANSPEPTIDASE FTSI"/>
    <property type="match status" value="1"/>
</dbReference>
<keyword evidence="3" id="KW-0472">Membrane</keyword>
<organism evidence="6 7">
    <name type="scientific">Arthrobacter halodurans</name>
    <dbReference type="NCBI Taxonomy" id="516699"/>
    <lineage>
        <taxon>Bacteria</taxon>
        <taxon>Bacillati</taxon>
        <taxon>Actinomycetota</taxon>
        <taxon>Actinomycetes</taxon>
        <taxon>Micrococcales</taxon>
        <taxon>Micrococcaceae</taxon>
        <taxon>Arthrobacter</taxon>
    </lineage>
</organism>
<keyword evidence="7" id="KW-1185">Reference proteome</keyword>
<comment type="subcellular location">
    <subcellularLocation>
        <location evidence="1">Membrane</location>
    </subcellularLocation>
</comment>
<dbReference type="Proteomes" id="UP001575652">
    <property type="component" value="Unassembled WGS sequence"/>
</dbReference>
<comment type="caution">
    <text evidence="6">The sequence shown here is derived from an EMBL/GenBank/DDBJ whole genome shotgun (WGS) entry which is preliminary data.</text>
</comment>
<feature type="domain" description="Penicillin-binding protein dimerisation" evidence="5">
    <location>
        <begin position="66"/>
        <end position="238"/>
    </location>
</feature>
<evidence type="ECO:0000256" key="1">
    <source>
        <dbReference type="ARBA" id="ARBA00004370"/>
    </source>
</evidence>
<evidence type="ECO:0000256" key="3">
    <source>
        <dbReference type="ARBA" id="ARBA00023136"/>
    </source>
</evidence>
<dbReference type="InterPro" id="IPR001460">
    <property type="entry name" value="PCN-bd_Tpept"/>
</dbReference>
<evidence type="ECO:0000259" key="4">
    <source>
        <dbReference type="Pfam" id="PF00905"/>
    </source>
</evidence>
<accession>A0ABV4UKV9</accession>
<feature type="domain" description="Penicillin-binding protein transpeptidase" evidence="4">
    <location>
        <begin position="284"/>
        <end position="584"/>
    </location>
</feature>
<dbReference type="Gene3D" id="3.30.450.330">
    <property type="match status" value="1"/>
</dbReference>
<sequence>MANPRTRGPGNLRKTPAGLPSRLRTGLAIALVMLVLLGGRLFFVQGLDPEGIAQAAVDNRIRTQNIAPQRGDILDSQDRVLATSVERFDLVVNQRLVKDEFARKNRETGDRELVTLEAAIAELGPILGLDAATLRDSVVGKEGAAKRGYSVVAKSVTPEVRNEAIEVGIPAMSSEQNIERNYPNGSVAGTILGFLNAADKATTGVETGAEGLELSQEEHLRGTSGKRTYEVGADGVRIPMATMQEVPAVDGQDVRLTINNDIQWAAQEAVMAKQKQFKAEWVNAVVLEVKTGKIRALADSTSVDPSDPGATDPRFRTSTTVTQAFEPGSTGKLATFTAALEEGVVDPEEHFRISNSYEVQNETINDSLKHATYPMTAAGIFARSYNTGTVMIGERLTNEQRYAWFKKLGIGSTIDIGLPFNKGIFITPEHWERRQQFTTMFGQSYTQTALHTAKIFQSVGNHGLQIEPSLIESYIDPDGTEHPVEANAPRRVVSSKTSQQMRRMMETVVEDGTGYGAAIEGYRVGGKTGTGQAAGPNGGYDGHTSSFAGMVPIDDPRYLVVVTMHRPQGNWRSWTVADTFKRIMSQTLNTYNIPPTTSKPDGYKVFVGERQEYGW</sequence>
<dbReference type="RefSeq" id="WP_373970535.1">
    <property type="nucleotide sequence ID" value="NZ_JBHDLJ010000001.1"/>
</dbReference>
<evidence type="ECO:0000313" key="6">
    <source>
        <dbReference type="EMBL" id="MFB0833380.1"/>
    </source>
</evidence>
<comment type="similarity">
    <text evidence="2">Belongs to the transpeptidase family.</text>
</comment>
<dbReference type="InterPro" id="IPR012338">
    <property type="entry name" value="Beta-lactam/transpept-like"/>
</dbReference>
<dbReference type="Gene3D" id="3.90.1310.10">
    <property type="entry name" value="Penicillin-binding protein 2a (Domain 2)"/>
    <property type="match status" value="1"/>
</dbReference>
<evidence type="ECO:0000256" key="2">
    <source>
        <dbReference type="ARBA" id="ARBA00007171"/>
    </source>
</evidence>
<dbReference type="InterPro" id="IPR005311">
    <property type="entry name" value="PBP_dimer"/>
</dbReference>
<dbReference type="SUPFAM" id="SSF56519">
    <property type="entry name" value="Penicillin binding protein dimerisation domain"/>
    <property type="match status" value="1"/>
</dbReference>
<dbReference type="Gene3D" id="3.40.710.10">
    <property type="entry name" value="DD-peptidase/beta-lactamase superfamily"/>
    <property type="match status" value="1"/>
</dbReference>
<proteinExistence type="inferred from homology"/>
<evidence type="ECO:0000259" key="5">
    <source>
        <dbReference type="Pfam" id="PF03717"/>
    </source>
</evidence>
<reference evidence="6 7" key="1">
    <citation type="submission" date="2024-09" db="EMBL/GenBank/DDBJ databases">
        <authorList>
            <person name="Salinas-Garcia M.A."/>
            <person name="Prieme A."/>
        </authorList>
    </citation>
    <scope>NUCLEOTIDE SEQUENCE [LARGE SCALE GENOMIC DNA]</scope>
    <source>
        <strain evidence="6 7">DSM 21081</strain>
    </source>
</reference>
<name>A0ABV4UKV9_9MICC</name>
<dbReference type="InterPro" id="IPR036138">
    <property type="entry name" value="PBP_dimer_sf"/>
</dbReference>
<dbReference type="Pfam" id="PF00905">
    <property type="entry name" value="Transpeptidase"/>
    <property type="match status" value="1"/>
</dbReference>
<dbReference type="InterPro" id="IPR050515">
    <property type="entry name" value="Beta-lactam/transpept"/>
</dbReference>